<protein>
    <submittedName>
        <fullName evidence="1">Transposon Ty3-G Gag-Pol polyprotein</fullName>
    </submittedName>
</protein>
<dbReference type="SUPFAM" id="SSF56672">
    <property type="entry name" value="DNA/RNA polymerases"/>
    <property type="match status" value="1"/>
</dbReference>
<dbReference type="PANTHER" id="PTHR15503:SF45">
    <property type="entry name" value="RNA-DIRECTED DNA POLYMERASE HOMOLOG"/>
    <property type="match status" value="1"/>
</dbReference>
<evidence type="ECO:0000313" key="2">
    <source>
        <dbReference type="Proteomes" id="UP000325315"/>
    </source>
</evidence>
<dbReference type="InterPro" id="IPR032567">
    <property type="entry name" value="RTL1-rel"/>
</dbReference>
<dbReference type="InterPro" id="IPR021109">
    <property type="entry name" value="Peptidase_aspartic_dom_sf"/>
</dbReference>
<accession>A0A5B6WPV3</accession>
<dbReference type="Proteomes" id="UP000325315">
    <property type="component" value="Unassembled WGS sequence"/>
</dbReference>
<comment type="caution">
    <text evidence="1">The sequence shown here is derived from an EMBL/GenBank/DDBJ whole genome shotgun (WGS) entry which is preliminary data.</text>
</comment>
<keyword evidence="2" id="KW-1185">Reference proteome</keyword>
<dbReference type="OrthoDB" id="1002209at2759"/>
<dbReference type="InterPro" id="IPR043502">
    <property type="entry name" value="DNA/RNA_pol_sf"/>
</dbReference>
<dbReference type="AlphaFoldDB" id="A0A5B6WPV3"/>
<evidence type="ECO:0000313" key="1">
    <source>
        <dbReference type="EMBL" id="KAA3483840.1"/>
    </source>
</evidence>
<proteinExistence type="predicted"/>
<organism evidence="1 2">
    <name type="scientific">Gossypium australe</name>
    <dbReference type="NCBI Taxonomy" id="47621"/>
    <lineage>
        <taxon>Eukaryota</taxon>
        <taxon>Viridiplantae</taxon>
        <taxon>Streptophyta</taxon>
        <taxon>Embryophyta</taxon>
        <taxon>Tracheophyta</taxon>
        <taxon>Spermatophyta</taxon>
        <taxon>Magnoliopsida</taxon>
        <taxon>eudicotyledons</taxon>
        <taxon>Gunneridae</taxon>
        <taxon>Pentapetalae</taxon>
        <taxon>rosids</taxon>
        <taxon>malvids</taxon>
        <taxon>Malvales</taxon>
        <taxon>Malvaceae</taxon>
        <taxon>Malvoideae</taxon>
        <taxon>Gossypium</taxon>
    </lineage>
</organism>
<dbReference type="Gene3D" id="2.40.70.10">
    <property type="entry name" value="Acid Proteases"/>
    <property type="match status" value="1"/>
</dbReference>
<gene>
    <name evidence="1" type="ORF">EPI10_005976</name>
</gene>
<dbReference type="Pfam" id="PF08284">
    <property type="entry name" value="RVP_2"/>
    <property type="match status" value="1"/>
</dbReference>
<dbReference type="PANTHER" id="PTHR15503">
    <property type="entry name" value="LDOC1 RELATED"/>
    <property type="match status" value="1"/>
</dbReference>
<name>A0A5B6WPV3_9ROSI</name>
<dbReference type="Gene3D" id="3.10.10.10">
    <property type="entry name" value="HIV Type 1 Reverse Transcriptase, subunit A, domain 1"/>
    <property type="match status" value="1"/>
</dbReference>
<dbReference type="EMBL" id="SMMG02000002">
    <property type="protein sequence ID" value="KAA3483840.1"/>
    <property type="molecule type" value="Genomic_DNA"/>
</dbReference>
<sequence>MGNSRSGTKESAIRSEAQAPARAYAIRAREDVATPDVIVVCKYCPLKIWNCDFLADLMLLPFDEFDVILSMDWLTLHDAFVNYRRKHIVLKCQNSETGRVDSDRFDSATNIITALIARKCLESILTVCDFADIFPEKLPGLPPVREVEFVIKSIPGTSMILIASYRMTLAELRHYKSCQIEDLFGLAFLLRVRLFYFVKKKDGSMRLCIDYRKLYKVTIKNKYPCLILMIYLIS</sequence>
<reference evidence="2" key="1">
    <citation type="journal article" date="2019" name="Plant Biotechnol. J.">
        <title>Genome sequencing of the Australian wild diploid species Gossypium australe highlights disease resistance and delayed gland morphogenesis.</title>
        <authorList>
            <person name="Cai Y."/>
            <person name="Cai X."/>
            <person name="Wang Q."/>
            <person name="Wang P."/>
            <person name="Zhang Y."/>
            <person name="Cai C."/>
            <person name="Xu Y."/>
            <person name="Wang K."/>
            <person name="Zhou Z."/>
            <person name="Wang C."/>
            <person name="Geng S."/>
            <person name="Li B."/>
            <person name="Dong Q."/>
            <person name="Hou Y."/>
            <person name="Wang H."/>
            <person name="Ai P."/>
            <person name="Liu Z."/>
            <person name="Yi F."/>
            <person name="Sun M."/>
            <person name="An G."/>
            <person name="Cheng J."/>
            <person name="Zhang Y."/>
            <person name="Shi Q."/>
            <person name="Xie Y."/>
            <person name="Shi X."/>
            <person name="Chang Y."/>
            <person name="Huang F."/>
            <person name="Chen Y."/>
            <person name="Hong S."/>
            <person name="Mi L."/>
            <person name="Sun Q."/>
            <person name="Zhang L."/>
            <person name="Zhou B."/>
            <person name="Peng R."/>
            <person name="Zhang X."/>
            <person name="Liu F."/>
        </authorList>
    </citation>
    <scope>NUCLEOTIDE SEQUENCE [LARGE SCALE GENOMIC DNA]</scope>
    <source>
        <strain evidence="2">cv. PA1801</strain>
    </source>
</reference>